<keyword evidence="2" id="KW-1185">Reference proteome</keyword>
<accession>A0ABP9SY33</accession>
<name>A0ABP9SY33_9ACTN</name>
<comment type="caution">
    <text evidence="1">The sequence shown here is derived from an EMBL/GenBank/DDBJ whole genome shotgun (WGS) entry which is preliminary data.</text>
</comment>
<reference evidence="2" key="1">
    <citation type="journal article" date="2019" name="Int. J. Syst. Evol. Microbiol.">
        <title>The Global Catalogue of Microorganisms (GCM) 10K type strain sequencing project: providing services to taxonomists for standard genome sequencing and annotation.</title>
        <authorList>
            <consortium name="The Broad Institute Genomics Platform"/>
            <consortium name="The Broad Institute Genome Sequencing Center for Infectious Disease"/>
            <person name="Wu L."/>
            <person name="Ma J."/>
        </authorList>
    </citation>
    <scope>NUCLEOTIDE SEQUENCE [LARGE SCALE GENOMIC DNA]</scope>
    <source>
        <strain evidence="2">JCM 18306</strain>
    </source>
</reference>
<organism evidence="1 2">
    <name type="scientific">Streptomyces thinghirensis</name>
    <dbReference type="NCBI Taxonomy" id="551547"/>
    <lineage>
        <taxon>Bacteria</taxon>
        <taxon>Bacillati</taxon>
        <taxon>Actinomycetota</taxon>
        <taxon>Actinomycetes</taxon>
        <taxon>Kitasatosporales</taxon>
        <taxon>Streptomycetaceae</taxon>
        <taxon>Streptomyces</taxon>
    </lineage>
</organism>
<sequence length="69" mass="7966">MSRTIGVPLPHQSHFRLCAPIDQLQLWPQAVHTYEIPPLSPRTWATCPEPQEGQLRRVTVFRVTAPPRR</sequence>
<dbReference type="Proteomes" id="UP001499878">
    <property type="component" value="Unassembled WGS sequence"/>
</dbReference>
<protein>
    <submittedName>
        <fullName evidence="1">Uncharacterized protein</fullName>
    </submittedName>
</protein>
<evidence type="ECO:0000313" key="1">
    <source>
        <dbReference type="EMBL" id="GAA5203672.1"/>
    </source>
</evidence>
<evidence type="ECO:0000313" key="2">
    <source>
        <dbReference type="Proteomes" id="UP001499878"/>
    </source>
</evidence>
<gene>
    <name evidence="1" type="ORF">GCM10023323_03540</name>
</gene>
<proteinExistence type="predicted"/>
<dbReference type="EMBL" id="BAABJR010000001">
    <property type="protein sequence ID" value="GAA5203672.1"/>
    <property type="molecule type" value="Genomic_DNA"/>
</dbReference>